<evidence type="ECO:0000313" key="3">
    <source>
        <dbReference type="Proteomes" id="UP000260983"/>
    </source>
</evidence>
<organism evidence="2 3">
    <name type="scientific">Bacteroides oleiciplenus</name>
    <dbReference type="NCBI Taxonomy" id="626931"/>
    <lineage>
        <taxon>Bacteria</taxon>
        <taxon>Pseudomonadati</taxon>
        <taxon>Bacteroidota</taxon>
        <taxon>Bacteroidia</taxon>
        <taxon>Bacteroidales</taxon>
        <taxon>Bacteroidaceae</taxon>
        <taxon>Bacteroides</taxon>
    </lineage>
</organism>
<comment type="caution">
    <text evidence="2">The sequence shown here is derived from an EMBL/GenBank/DDBJ whole genome shotgun (WGS) entry which is preliminary data.</text>
</comment>
<feature type="domain" description="DUF4842" evidence="1">
    <location>
        <begin position="419"/>
        <end position="468"/>
    </location>
</feature>
<sequence length="480" mass="54041">MICSFYKEGMKKLLLLLVSVFTLFSCEVKNSYQEPEPGKDFSLVDEITVRVNTTENTRCLLYAGDPYVDGHLVGEPILIDYAPFEKSVRIPKATDKLYLLMNGQMSTYSKGDVVVNKAVTKAEGELSDALITAINNYYPEGVRNTPSDTYTVCSDLMVGSEETEVWVTYVGNGGAHLNNSLYYYTYTDADTEIQDLTPVFDGKQTIGTKVKLGTFTDCKIGFACSYSPGVYRYSTPRFNEKYNGILLTSGVIRTLKFGDKEYQTLGMEDQLPDGWFDQDYNDLLCLIESNPALTPENEIPTPELPPGSITWQGMWLFEDNYPNQGDYDFNDVVVRFHIEEISGSNEARAHIQVMATGASFTNSFGINGKIYVEGLSGYINVRAGASKVETEVIQITLPKADAYIPMLNNGKATFDLNSYNKYDADFPNVLEIPSPDFKWCLETIRIDEAYPMYTKWVDSGCTSYHDWYKGTRNDDKVYME</sequence>
<dbReference type="EMBL" id="QSUL01000019">
    <property type="protein sequence ID" value="RGN31356.1"/>
    <property type="molecule type" value="Genomic_DNA"/>
</dbReference>
<evidence type="ECO:0000259" key="1">
    <source>
        <dbReference type="Pfam" id="PF16130"/>
    </source>
</evidence>
<name>A0A3E5B194_9BACE</name>
<dbReference type="Proteomes" id="UP000260983">
    <property type="component" value="Unassembled WGS sequence"/>
</dbReference>
<dbReference type="InterPro" id="IPR032295">
    <property type="entry name" value="DUF4842"/>
</dbReference>
<evidence type="ECO:0000313" key="2">
    <source>
        <dbReference type="EMBL" id="RGN31356.1"/>
    </source>
</evidence>
<accession>A0A3E5B194</accession>
<dbReference type="PROSITE" id="PS51257">
    <property type="entry name" value="PROKAR_LIPOPROTEIN"/>
    <property type="match status" value="1"/>
</dbReference>
<dbReference type="Pfam" id="PF16130">
    <property type="entry name" value="DUF4842"/>
    <property type="match status" value="1"/>
</dbReference>
<protein>
    <submittedName>
        <fullName evidence="2">LruC domain-containing protein</fullName>
    </submittedName>
</protein>
<dbReference type="NCBIfam" id="TIGR04456">
    <property type="entry name" value="LruC_dom"/>
    <property type="match status" value="1"/>
</dbReference>
<dbReference type="AlphaFoldDB" id="A0A3E5B194"/>
<dbReference type="InterPro" id="IPR031025">
    <property type="entry name" value="LruC_dom"/>
</dbReference>
<gene>
    <name evidence="2" type="ORF">DXB65_20815</name>
</gene>
<reference evidence="2 3" key="1">
    <citation type="submission" date="2018-08" db="EMBL/GenBank/DDBJ databases">
        <title>A genome reference for cultivated species of the human gut microbiota.</title>
        <authorList>
            <person name="Zou Y."/>
            <person name="Xue W."/>
            <person name="Luo G."/>
        </authorList>
    </citation>
    <scope>NUCLEOTIDE SEQUENCE [LARGE SCALE GENOMIC DNA]</scope>
    <source>
        <strain evidence="2 3">OM05-15BH</strain>
    </source>
</reference>
<proteinExistence type="predicted"/>